<reference evidence="2" key="1">
    <citation type="submission" date="2016-10" db="EMBL/GenBank/DDBJ databases">
        <authorList>
            <person name="Varghese N."/>
            <person name="Submissions S."/>
        </authorList>
    </citation>
    <scope>NUCLEOTIDE SEQUENCE [LARGE SCALE GENOMIC DNA]</scope>
    <source>
        <strain evidence="2">DSM 44654</strain>
    </source>
</reference>
<organism evidence="1 2">
    <name type="scientific">Amycolatopsis pretoriensis</name>
    <dbReference type="NCBI Taxonomy" id="218821"/>
    <lineage>
        <taxon>Bacteria</taxon>
        <taxon>Bacillati</taxon>
        <taxon>Actinomycetota</taxon>
        <taxon>Actinomycetes</taxon>
        <taxon>Pseudonocardiales</taxon>
        <taxon>Pseudonocardiaceae</taxon>
        <taxon>Amycolatopsis</taxon>
    </lineage>
</organism>
<protein>
    <submittedName>
        <fullName evidence="1">Uncharacterized protein</fullName>
    </submittedName>
</protein>
<dbReference type="Proteomes" id="UP000198878">
    <property type="component" value="Unassembled WGS sequence"/>
</dbReference>
<keyword evidence="2" id="KW-1185">Reference proteome</keyword>
<name>A0A1H5Q0J6_9PSEU</name>
<sequence length="33" mass="3815">MRNHFLRAECFANLSGGRRTRFPVFRGFLGAET</sequence>
<accession>A0A1H5Q0J6</accession>
<evidence type="ECO:0000313" key="2">
    <source>
        <dbReference type="Proteomes" id="UP000198878"/>
    </source>
</evidence>
<dbReference type="AlphaFoldDB" id="A0A1H5Q0J6"/>
<dbReference type="EMBL" id="FNUJ01000001">
    <property type="protein sequence ID" value="SEF19566.1"/>
    <property type="molecule type" value="Genomic_DNA"/>
</dbReference>
<gene>
    <name evidence="1" type="ORF">SAMN05421837_10112</name>
</gene>
<evidence type="ECO:0000313" key="1">
    <source>
        <dbReference type="EMBL" id="SEF19566.1"/>
    </source>
</evidence>
<proteinExistence type="predicted"/>